<dbReference type="AlphaFoldDB" id="A0A1B7LBZ8"/>
<reference evidence="2 3" key="1">
    <citation type="submission" date="2016-04" db="EMBL/GenBank/DDBJ databases">
        <authorList>
            <person name="Evans L.H."/>
            <person name="Alamgir A."/>
            <person name="Owens N."/>
            <person name="Weber N.D."/>
            <person name="Virtaneva K."/>
            <person name="Barbian K."/>
            <person name="Babar A."/>
            <person name="Rosenke K."/>
        </authorList>
    </citation>
    <scope>NUCLEOTIDE SEQUENCE [LARGE SCALE GENOMIC DNA]</scope>
    <source>
        <strain evidence="2 3">LMa1</strain>
    </source>
</reference>
<proteinExistence type="predicted"/>
<evidence type="ECO:0000256" key="1">
    <source>
        <dbReference type="SAM" id="MobiDB-lite"/>
    </source>
</evidence>
<feature type="region of interest" description="Disordered" evidence="1">
    <location>
        <begin position="1"/>
        <end position="31"/>
    </location>
</feature>
<accession>A0A1B7LBZ8</accession>
<evidence type="ECO:0000313" key="2">
    <source>
        <dbReference type="EMBL" id="OAT80194.1"/>
    </source>
</evidence>
<dbReference type="EMBL" id="LYVF01000184">
    <property type="protein sequence ID" value="OAT80194.1"/>
    <property type="molecule type" value="Genomic_DNA"/>
</dbReference>
<feature type="compositionally biased region" description="Polar residues" evidence="1">
    <location>
        <begin position="1"/>
        <end position="14"/>
    </location>
</feature>
<keyword evidence="3" id="KW-1185">Reference proteome</keyword>
<dbReference type="Proteomes" id="UP000078532">
    <property type="component" value="Unassembled WGS sequence"/>
</dbReference>
<name>A0A1B7LBZ8_9FIRM</name>
<gene>
    <name evidence="2" type="ORF">A6M21_00840</name>
</gene>
<protein>
    <submittedName>
        <fullName evidence="2">Uncharacterized protein</fullName>
    </submittedName>
</protein>
<organism evidence="2 3">
    <name type="scientific">Desulfotomaculum copahuensis</name>
    <dbReference type="NCBI Taxonomy" id="1838280"/>
    <lineage>
        <taxon>Bacteria</taxon>
        <taxon>Bacillati</taxon>
        <taxon>Bacillota</taxon>
        <taxon>Clostridia</taxon>
        <taxon>Eubacteriales</taxon>
        <taxon>Desulfotomaculaceae</taxon>
        <taxon>Desulfotomaculum</taxon>
    </lineage>
</organism>
<comment type="caution">
    <text evidence="2">The sequence shown here is derived from an EMBL/GenBank/DDBJ whole genome shotgun (WGS) entry which is preliminary data.</text>
</comment>
<evidence type="ECO:0000313" key="3">
    <source>
        <dbReference type="Proteomes" id="UP000078532"/>
    </source>
</evidence>
<sequence length="117" mass="12811">MYNASPAPQANHSKGISIKKAGAPPHPEMPRHFSVRMHPVRTGRPFPGRVPHATGKAAAYTGKARRIPRHPGFVVYFDNKRLLPSSYLDYGSKVPVIFSRQKTGMGNHAGTKSIPVD</sequence>